<dbReference type="AlphaFoldDB" id="A0A6L9XU95"/>
<protein>
    <submittedName>
        <fullName evidence="2">ThiF family adenylyltransferase</fullName>
    </submittedName>
</protein>
<reference evidence="2 3" key="1">
    <citation type="journal article" date="2014" name="J. Microbiol.">
        <title>Diaminobutyricibacter tongyongensis gen. nov., sp. nov. and Homoserinibacter gongjuensis gen. nov., sp. nov. belong to the family Microbacteriaceae.</title>
        <authorList>
            <person name="Kim S.J."/>
            <person name="Ahn J.H."/>
            <person name="Weon H.Y."/>
            <person name="Hamada M."/>
            <person name="Suzuki K."/>
            <person name="Kwon S.W."/>
        </authorList>
    </citation>
    <scope>NUCLEOTIDE SEQUENCE [LARGE SCALE GENOMIC DNA]</scope>
    <source>
        <strain evidence="2 3">NBRC 108724</strain>
    </source>
</reference>
<sequence>MELSLNPAWSIRGHNPLVLSSETSTLSIKLLPGQLAMVLELLQGWRHGAQPDLEDLRNELVSRGALRPVAISPSPGQDRQVQYWRAFTDDAGSAVSRLRAATVAIAGVGGVGSVALQHLVGAGVCNFRLLDADIVDASNLNRQFIYSASAVGALKVEEARLYVTKRESCGDVSVLAESWNPESSDQRRLLFRGVDFVLAAVDRPSIDSSMQILDSAWAAGVPAVLATVGLDRSLVSQVFDPSVSSNSPREALRVNPAIPRAPFLASHGPSNTIPATIAADQILHHIAGITGRVDFQRPLVILRSPDGAPTSTRVDQVQL</sequence>
<dbReference type="GO" id="GO:0008641">
    <property type="term" value="F:ubiquitin-like modifier activating enzyme activity"/>
    <property type="evidence" value="ECO:0007669"/>
    <property type="project" value="InterPro"/>
</dbReference>
<keyword evidence="3" id="KW-1185">Reference proteome</keyword>
<dbReference type="GO" id="GO:0061503">
    <property type="term" value="F:tRNA threonylcarbamoyladenosine dehydratase"/>
    <property type="evidence" value="ECO:0007669"/>
    <property type="project" value="TreeGrafter"/>
</dbReference>
<dbReference type="RefSeq" id="WP_163287691.1">
    <property type="nucleotide sequence ID" value="NZ_JAAGWY010000001.1"/>
</dbReference>
<dbReference type="EMBL" id="JAAGWY010000001">
    <property type="protein sequence ID" value="NEN04588.1"/>
    <property type="molecule type" value="Genomic_DNA"/>
</dbReference>
<dbReference type="InterPro" id="IPR000594">
    <property type="entry name" value="ThiF_NAD_FAD-bd"/>
</dbReference>
<organism evidence="2 3">
    <name type="scientific">Leifsonia tongyongensis</name>
    <dbReference type="NCBI Taxonomy" id="1268043"/>
    <lineage>
        <taxon>Bacteria</taxon>
        <taxon>Bacillati</taxon>
        <taxon>Actinomycetota</taxon>
        <taxon>Actinomycetes</taxon>
        <taxon>Micrococcales</taxon>
        <taxon>Microbacteriaceae</taxon>
        <taxon>Leifsonia</taxon>
    </lineage>
</organism>
<comment type="caution">
    <text evidence="2">The sequence shown here is derived from an EMBL/GenBank/DDBJ whole genome shotgun (WGS) entry which is preliminary data.</text>
</comment>
<keyword evidence="2" id="KW-0548">Nucleotidyltransferase</keyword>
<dbReference type="GO" id="GO:0016779">
    <property type="term" value="F:nucleotidyltransferase activity"/>
    <property type="evidence" value="ECO:0007669"/>
    <property type="project" value="UniProtKB-KW"/>
</dbReference>
<dbReference type="GO" id="GO:0061504">
    <property type="term" value="P:cyclic threonylcarbamoyladenosine biosynthetic process"/>
    <property type="evidence" value="ECO:0007669"/>
    <property type="project" value="TreeGrafter"/>
</dbReference>
<dbReference type="PANTHER" id="PTHR43267">
    <property type="entry name" value="TRNA THREONYLCARBAMOYLADENOSINE DEHYDRATASE"/>
    <property type="match status" value="1"/>
</dbReference>
<keyword evidence="2" id="KW-0808">Transferase</keyword>
<evidence type="ECO:0000313" key="2">
    <source>
        <dbReference type="EMBL" id="NEN04588.1"/>
    </source>
</evidence>
<name>A0A6L9XU95_9MICO</name>
<dbReference type="Proteomes" id="UP000474967">
    <property type="component" value="Unassembled WGS sequence"/>
</dbReference>
<evidence type="ECO:0000259" key="1">
    <source>
        <dbReference type="Pfam" id="PF00899"/>
    </source>
</evidence>
<feature type="domain" description="THIF-type NAD/FAD binding fold" evidence="1">
    <location>
        <begin position="78"/>
        <end position="300"/>
    </location>
</feature>
<accession>A0A6L9XU95</accession>
<dbReference type="SUPFAM" id="SSF69572">
    <property type="entry name" value="Activating enzymes of the ubiquitin-like proteins"/>
    <property type="match status" value="1"/>
</dbReference>
<dbReference type="InterPro" id="IPR035985">
    <property type="entry name" value="Ubiquitin-activating_enz"/>
</dbReference>
<gene>
    <name evidence="2" type="ORF">G3T36_01755</name>
</gene>
<dbReference type="Gene3D" id="3.40.50.720">
    <property type="entry name" value="NAD(P)-binding Rossmann-like Domain"/>
    <property type="match status" value="1"/>
</dbReference>
<proteinExistence type="predicted"/>
<dbReference type="InterPro" id="IPR045886">
    <property type="entry name" value="ThiF/MoeB/HesA"/>
</dbReference>
<evidence type="ECO:0000313" key="3">
    <source>
        <dbReference type="Proteomes" id="UP000474967"/>
    </source>
</evidence>
<dbReference type="PANTHER" id="PTHR43267:SF1">
    <property type="entry name" value="TRNA THREONYLCARBAMOYLADENOSINE DEHYDRATASE"/>
    <property type="match status" value="1"/>
</dbReference>
<dbReference type="Pfam" id="PF00899">
    <property type="entry name" value="ThiF"/>
    <property type="match status" value="1"/>
</dbReference>